<proteinExistence type="inferred from homology"/>
<geneLocation type="plasmid" evidence="7">
    <name>pp88_b</name>
</geneLocation>
<evidence type="ECO:0000256" key="2">
    <source>
        <dbReference type="ARBA" id="ARBA00023015"/>
    </source>
</evidence>
<dbReference type="GO" id="GO:0003700">
    <property type="term" value="F:DNA-binding transcription factor activity"/>
    <property type="evidence" value="ECO:0007669"/>
    <property type="project" value="InterPro"/>
</dbReference>
<evidence type="ECO:0000256" key="3">
    <source>
        <dbReference type="ARBA" id="ARBA00023125"/>
    </source>
</evidence>
<evidence type="ECO:0000313" key="7">
    <source>
        <dbReference type="Proteomes" id="UP000236447"/>
    </source>
</evidence>
<evidence type="ECO:0000313" key="6">
    <source>
        <dbReference type="EMBL" id="AUR01341.1"/>
    </source>
</evidence>
<dbReference type="InterPro" id="IPR000847">
    <property type="entry name" value="LysR_HTH_N"/>
</dbReference>
<dbReference type="EMBL" id="CP010727">
    <property type="protein sequence ID" value="AUR01341.1"/>
    <property type="molecule type" value="Genomic_DNA"/>
</dbReference>
<evidence type="ECO:0000259" key="5">
    <source>
        <dbReference type="PROSITE" id="PS50931"/>
    </source>
</evidence>
<dbReference type="Gene3D" id="1.10.10.10">
    <property type="entry name" value="Winged helix-like DNA-binding domain superfamily/Winged helix DNA-binding domain"/>
    <property type="match status" value="1"/>
</dbReference>
<dbReference type="Pfam" id="PF00126">
    <property type="entry name" value="HTH_1"/>
    <property type="match status" value="1"/>
</dbReference>
<reference evidence="6 7" key="1">
    <citation type="journal article" date="2017" name="Front. Microbiol.">
        <title>Phaeobacter piscinae sp. nov., a species of the Roseobacter group and potential aquaculture probiont.</title>
        <authorList>
            <person name="Sonnenschein E.C."/>
            <person name="Phippen C.B.W."/>
            <person name="Nielsen K.F."/>
            <person name="Mateiu R.V."/>
            <person name="Melchiorsen J."/>
            <person name="Gram L."/>
            <person name="Overmann J."/>
            <person name="Freese H.M."/>
        </authorList>
    </citation>
    <scope>NUCLEOTIDE SEQUENCE [LARGE SCALE GENOMIC DNA]</scope>
    <source>
        <strain evidence="6 7">P88</strain>
        <plasmid evidence="7">pp88_b</plasmid>
    </source>
</reference>
<dbReference type="Pfam" id="PF03466">
    <property type="entry name" value="LysR_substrate"/>
    <property type="match status" value="1"/>
</dbReference>
<dbReference type="PANTHER" id="PTHR30126">
    <property type="entry name" value="HTH-TYPE TRANSCRIPTIONAL REGULATOR"/>
    <property type="match status" value="1"/>
</dbReference>
<reference evidence="6 7" key="2">
    <citation type="journal article" date="2017" name="Genome Biol. Evol.">
        <title>Trajectories and Drivers of Genome Evolution in Surface-Associated Marine Phaeobacter.</title>
        <authorList>
            <person name="Freese H.M."/>
            <person name="Sikorski J."/>
            <person name="Bunk B."/>
            <person name="Scheuner C."/>
            <person name="Meier-Kolthoff J.P."/>
            <person name="Sproer C."/>
            <person name="Gram L."/>
            <person name="Overmann J."/>
        </authorList>
    </citation>
    <scope>NUCLEOTIDE SEQUENCE [LARGE SCALE GENOMIC DNA]</scope>
    <source>
        <strain evidence="6 7">P88</strain>
        <plasmid evidence="7">pp88_b</plasmid>
    </source>
</reference>
<dbReference type="InterPro" id="IPR036388">
    <property type="entry name" value="WH-like_DNA-bd_sf"/>
</dbReference>
<dbReference type="Gene3D" id="3.40.190.10">
    <property type="entry name" value="Periplasmic binding protein-like II"/>
    <property type="match status" value="2"/>
</dbReference>
<name>A0A2I7KFL0_9RHOB</name>
<accession>A0A2I7KFL0</accession>
<dbReference type="GO" id="GO:0000976">
    <property type="term" value="F:transcription cis-regulatory region binding"/>
    <property type="evidence" value="ECO:0007669"/>
    <property type="project" value="TreeGrafter"/>
</dbReference>
<evidence type="ECO:0000256" key="4">
    <source>
        <dbReference type="ARBA" id="ARBA00023163"/>
    </source>
</evidence>
<keyword evidence="4" id="KW-0804">Transcription</keyword>
<dbReference type="RefSeq" id="WP_102884511.1">
    <property type="nucleotide sequence ID" value="NZ_CP010727.1"/>
</dbReference>
<protein>
    <submittedName>
        <fullName evidence="6">Transcriptional regulator, LysR family</fullName>
    </submittedName>
</protein>
<dbReference type="PROSITE" id="PS50931">
    <property type="entry name" value="HTH_LYSR"/>
    <property type="match status" value="1"/>
</dbReference>
<dbReference type="Proteomes" id="UP000236447">
    <property type="component" value="Plasmid pP88_b"/>
</dbReference>
<gene>
    <name evidence="6" type="ORF">PhaeoP88_04029</name>
</gene>
<feature type="domain" description="HTH lysR-type" evidence="5">
    <location>
        <begin position="1"/>
        <end position="58"/>
    </location>
</feature>
<keyword evidence="6" id="KW-0614">Plasmid</keyword>
<comment type="similarity">
    <text evidence="1">Belongs to the LysR transcriptional regulatory family.</text>
</comment>
<keyword evidence="2" id="KW-0805">Transcription regulation</keyword>
<dbReference type="InterPro" id="IPR036390">
    <property type="entry name" value="WH_DNA-bd_sf"/>
</dbReference>
<dbReference type="InterPro" id="IPR005119">
    <property type="entry name" value="LysR_subst-bd"/>
</dbReference>
<organism evidence="6 7">
    <name type="scientific">Phaeobacter inhibens</name>
    <dbReference type="NCBI Taxonomy" id="221822"/>
    <lineage>
        <taxon>Bacteria</taxon>
        <taxon>Pseudomonadati</taxon>
        <taxon>Pseudomonadota</taxon>
        <taxon>Alphaproteobacteria</taxon>
        <taxon>Rhodobacterales</taxon>
        <taxon>Roseobacteraceae</taxon>
        <taxon>Phaeobacter</taxon>
    </lineage>
</organism>
<dbReference type="PANTHER" id="PTHR30126:SF2">
    <property type="entry name" value="HTH-TYPE TRANSCRIPTIONAL REGULATOR YJIE"/>
    <property type="match status" value="1"/>
</dbReference>
<sequence length="295" mass="32945">MDTRLLEDALILLEERSLTAAAARRNVTQPAFSRRIRALEHWIGKNLLTREANRVELSPTLLQSEPQIRALLAHLRQLHGHLKNSEGTGEPLVLATQHSLSVSVVPEILRKFRTSGRTPQIRLRTQNQVSAMSTFLRHEADVLVSYEYRELPQVPFDDTVDRCVWRRDTLLPVVGGALRHDLLEGQILPPDAPCIDYPSGSFFGQIVSLHQNKAERAWIGRSTVESAFSVGISQMVLEGTGAAWVPHSLIQNHIISGDAVILSPEYGRLPLDIVLYTHVSNPRGALFRKSVADLD</sequence>
<dbReference type="PRINTS" id="PR00039">
    <property type="entry name" value="HTHLYSR"/>
</dbReference>
<keyword evidence="3" id="KW-0238">DNA-binding</keyword>
<dbReference type="SUPFAM" id="SSF46785">
    <property type="entry name" value="Winged helix' DNA-binding domain"/>
    <property type="match status" value="1"/>
</dbReference>
<dbReference type="SUPFAM" id="SSF53850">
    <property type="entry name" value="Periplasmic binding protein-like II"/>
    <property type="match status" value="1"/>
</dbReference>
<dbReference type="AlphaFoldDB" id="A0A2I7KFL0"/>
<evidence type="ECO:0000256" key="1">
    <source>
        <dbReference type="ARBA" id="ARBA00009437"/>
    </source>
</evidence>